<evidence type="ECO:0000313" key="2">
    <source>
        <dbReference type="EMBL" id="MDZ8120260.1"/>
    </source>
</evidence>
<keyword evidence="1" id="KW-0812">Transmembrane</keyword>
<keyword evidence="1" id="KW-1133">Transmembrane helix</keyword>
<accession>A0ABU5N1F2</accession>
<dbReference type="RefSeq" id="WP_322610034.1">
    <property type="nucleotide sequence ID" value="NZ_JARVCO010000012.1"/>
</dbReference>
<evidence type="ECO:0000256" key="1">
    <source>
        <dbReference type="SAM" id="Phobius"/>
    </source>
</evidence>
<feature type="transmembrane region" description="Helical" evidence="1">
    <location>
        <begin position="81"/>
        <end position="98"/>
    </location>
</feature>
<name>A0ABU5N1F2_9BACT</name>
<proteinExistence type="predicted"/>
<keyword evidence="1" id="KW-0472">Membrane</keyword>
<feature type="transmembrane region" description="Helical" evidence="1">
    <location>
        <begin position="7"/>
        <end position="29"/>
    </location>
</feature>
<comment type="caution">
    <text evidence="2">The sequence shown here is derived from an EMBL/GenBank/DDBJ whole genome shotgun (WGS) entry which is preliminary data.</text>
</comment>
<reference evidence="2 3" key="1">
    <citation type="journal article" date="2024" name="Appl. Environ. Microbiol.">
        <title>Pontiella agarivorans sp. nov., a novel marine anaerobic bacterium capable of degrading macroalgal polysaccharides and fixing nitrogen.</title>
        <authorList>
            <person name="Liu N."/>
            <person name="Kivenson V."/>
            <person name="Peng X."/>
            <person name="Cui Z."/>
            <person name="Lankiewicz T.S."/>
            <person name="Gosselin K.M."/>
            <person name="English C.J."/>
            <person name="Blair E.M."/>
            <person name="O'Malley M.A."/>
            <person name="Valentine D.L."/>
        </authorList>
    </citation>
    <scope>NUCLEOTIDE SEQUENCE [LARGE SCALE GENOMIC DNA]</scope>
    <source>
        <strain evidence="2 3">NLcol2</strain>
    </source>
</reference>
<dbReference type="EMBL" id="JARVCO010000012">
    <property type="protein sequence ID" value="MDZ8120260.1"/>
    <property type="molecule type" value="Genomic_DNA"/>
</dbReference>
<dbReference type="Proteomes" id="UP001290861">
    <property type="component" value="Unassembled WGS sequence"/>
</dbReference>
<protein>
    <submittedName>
        <fullName evidence="2">Uncharacterized protein</fullName>
    </submittedName>
</protein>
<feature type="transmembrane region" description="Helical" evidence="1">
    <location>
        <begin position="135"/>
        <end position="155"/>
    </location>
</feature>
<sequence length="169" mass="18877">MAGTIGAIWGIFGLSIILGRGLFSIWPFVDEIIGTRFSAVEWIGLAVSLVFMGYAEGYKGFHLKFSPRVAARALYLKNNPTLIRILFAPLFCMGFFHATKKRKIVAYSITTMVIVLILSVRYLAQPWRGIVDAGVLFGLGWGLLSVWMFCFRAFFGKEDYTASPETPDC</sequence>
<keyword evidence="3" id="KW-1185">Reference proteome</keyword>
<gene>
    <name evidence="2" type="ORF">P9H32_16640</name>
</gene>
<feature type="transmembrane region" description="Helical" evidence="1">
    <location>
        <begin position="104"/>
        <end position="123"/>
    </location>
</feature>
<feature type="transmembrane region" description="Helical" evidence="1">
    <location>
        <begin position="41"/>
        <end position="61"/>
    </location>
</feature>
<evidence type="ECO:0000313" key="3">
    <source>
        <dbReference type="Proteomes" id="UP001290861"/>
    </source>
</evidence>
<organism evidence="2 3">
    <name type="scientific">Pontiella agarivorans</name>
    <dbReference type="NCBI Taxonomy" id="3038953"/>
    <lineage>
        <taxon>Bacteria</taxon>
        <taxon>Pseudomonadati</taxon>
        <taxon>Kiritimatiellota</taxon>
        <taxon>Kiritimatiellia</taxon>
        <taxon>Kiritimatiellales</taxon>
        <taxon>Pontiellaceae</taxon>
        <taxon>Pontiella</taxon>
    </lineage>
</organism>